<protein>
    <submittedName>
        <fullName evidence="2">Uncharacterized protein</fullName>
    </submittedName>
</protein>
<dbReference type="InParanoid" id="A0A369J6N0"/>
<dbReference type="AlphaFoldDB" id="A0A369J6N0"/>
<keyword evidence="3" id="KW-1185">Reference proteome</keyword>
<dbReference type="OrthoDB" id="2409325at2759"/>
<evidence type="ECO:0000313" key="2">
    <source>
        <dbReference type="EMBL" id="RDB16820.1"/>
    </source>
</evidence>
<dbReference type="Proteomes" id="UP000076154">
    <property type="component" value="Unassembled WGS sequence"/>
</dbReference>
<feature type="compositionally biased region" description="Gly residues" evidence="1">
    <location>
        <begin position="454"/>
        <end position="463"/>
    </location>
</feature>
<accession>A0A369J6N0</accession>
<sequence>MPEAVVTQRFVPGAPPPVALSKSQKKKRKGKKPADESTPDSPVAVPDAVSAALIEQAPEASDIREGSVAAELVAQPEVQASPLPEEEVLLKPSPIVDLIHKRLKATTKKISRISIYASTDSEKLNDDQKRTLKTLPTLEAVQKELGEVKKAVEVHESELVQELTLKRIEADKAEKARIADAVDAAKSAFTSRVLEILDVLRLHSLLAAGQIESFPESSALFAAVDLLLGRDVDSKQTVLNGLLSGEGELEGVSYSQLIETTRAQLNPPRAPTPVEEEEPEAAEAPAPVASEPDVAITPAPVLPTTGSFHFMQESELEGPSFEDGAEWVERSDAADHIEEPQAVSPALDVEQEPVTTNGHIEEAVPEIPQSAVIDWAADEDAGLPSIAGLHAKFGTSGSATPITEETAATPVQVNGRVPAEAPTTPAQEDDDGFTQARGGRGRGPRGEHHERGGYRGGFRGGYRGGERGGFRGGDRGGYRGGERGERGGYRGGERGERGERGGFRGGERGGFRGGRGEWRGDGEHRGRGGRGRGRGESRGGAPQTPPTPA</sequence>
<dbReference type="EMBL" id="LUEZ02000122">
    <property type="protein sequence ID" value="RDB16820.1"/>
    <property type="molecule type" value="Genomic_DNA"/>
</dbReference>
<gene>
    <name evidence="2" type="ORF">Hypma_002371</name>
</gene>
<feature type="region of interest" description="Disordered" evidence="1">
    <location>
        <begin position="1"/>
        <end position="46"/>
    </location>
</feature>
<feature type="region of interest" description="Disordered" evidence="1">
    <location>
        <begin position="263"/>
        <end position="289"/>
    </location>
</feature>
<comment type="caution">
    <text evidence="2">The sequence shown here is derived from an EMBL/GenBank/DDBJ whole genome shotgun (WGS) entry which is preliminary data.</text>
</comment>
<reference evidence="2" key="1">
    <citation type="submission" date="2018-04" db="EMBL/GenBank/DDBJ databases">
        <title>Whole genome sequencing of Hypsizygus marmoreus.</title>
        <authorList>
            <person name="Choi I.-G."/>
            <person name="Min B."/>
            <person name="Kim J.-G."/>
            <person name="Kim S."/>
            <person name="Oh Y.-L."/>
            <person name="Kong W.-S."/>
            <person name="Park H."/>
            <person name="Jeong J."/>
            <person name="Song E.-S."/>
        </authorList>
    </citation>
    <scope>NUCLEOTIDE SEQUENCE [LARGE SCALE GENOMIC DNA]</scope>
    <source>
        <strain evidence="2">51987-8</strain>
    </source>
</reference>
<name>A0A369J6N0_HYPMA</name>
<feature type="compositionally biased region" description="Basic and acidic residues" evidence="1">
    <location>
        <begin position="464"/>
        <end position="526"/>
    </location>
</feature>
<feature type="compositionally biased region" description="Basic and acidic residues" evidence="1">
    <location>
        <begin position="444"/>
        <end position="453"/>
    </location>
</feature>
<evidence type="ECO:0000313" key="3">
    <source>
        <dbReference type="Proteomes" id="UP000076154"/>
    </source>
</evidence>
<evidence type="ECO:0000256" key="1">
    <source>
        <dbReference type="SAM" id="MobiDB-lite"/>
    </source>
</evidence>
<dbReference type="STRING" id="39966.A0A369J6N0"/>
<feature type="region of interest" description="Disordered" evidence="1">
    <location>
        <begin position="414"/>
        <end position="549"/>
    </location>
</feature>
<proteinExistence type="predicted"/>
<organism evidence="2 3">
    <name type="scientific">Hypsizygus marmoreus</name>
    <name type="common">White beech mushroom</name>
    <name type="synonym">Agaricus marmoreus</name>
    <dbReference type="NCBI Taxonomy" id="39966"/>
    <lineage>
        <taxon>Eukaryota</taxon>
        <taxon>Fungi</taxon>
        <taxon>Dikarya</taxon>
        <taxon>Basidiomycota</taxon>
        <taxon>Agaricomycotina</taxon>
        <taxon>Agaricomycetes</taxon>
        <taxon>Agaricomycetidae</taxon>
        <taxon>Agaricales</taxon>
        <taxon>Tricholomatineae</taxon>
        <taxon>Lyophyllaceae</taxon>
        <taxon>Hypsizygus</taxon>
    </lineage>
</organism>